<gene>
    <name evidence="1" type="ORF">OCV77_11025</name>
</gene>
<evidence type="ECO:0000313" key="2">
    <source>
        <dbReference type="Proteomes" id="UP001652432"/>
    </source>
</evidence>
<organism evidence="1 2">
    <name type="scientific">Suilimivivens aceti</name>
    <dbReference type="NCBI Taxonomy" id="2981774"/>
    <lineage>
        <taxon>Bacteria</taxon>
        <taxon>Bacillati</taxon>
        <taxon>Bacillota</taxon>
        <taxon>Clostridia</taxon>
        <taxon>Lachnospirales</taxon>
        <taxon>Lachnospiraceae</taxon>
        <taxon>Suilimivivens</taxon>
    </lineage>
</organism>
<reference evidence="1 2" key="1">
    <citation type="journal article" date="2021" name="ISME Commun">
        <title>Automated analysis of genomic sequences facilitates high-throughput and comprehensive description of bacteria.</title>
        <authorList>
            <person name="Hitch T.C.A."/>
        </authorList>
    </citation>
    <scope>NUCLEOTIDE SEQUENCE [LARGE SCALE GENOMIC DNA]</scope>
    <source>
        <strain evidence="1 2">Sanger_18</strain>
    </source>
</reference>
<dbReference type="RefSeq" id="WP_262575131.1">
    <property type="nucleotide sequence ID" value="NZ_JAOQKJ010000008.1"/>
</dbReference>
<keyword evidence="2" id="KW-1185">Reference proteome</keyword>
<dbReference type="Pfam" id="PF12646">
    <property type="entry name" value="DUF3783"/>
    <property type="match status" value="1"/>
</dbReference>
<proteinExistence type="predicted"/>
<name>A0ABT2T441_9FIRM</name>
<evidence type="ECO:0000313" key="1">
    <source>
        <dbReference type="EMBL" id="MCU6745021.1"/>
    </source>
</evidence>
<protein>
    <submittedName>
        <fullName evidence="1">DUF3783 domain-containing protein</fullName>
    </submittedName>
</protein>
<accession>A0ABT2T441</accession>
<dbReference type="Proteomes" id="UP001652432">
    <property type="component" value="Unassembled WGS sequence"/>
</dbReference>
<sequence length="129" mass="14746">MSFTQVILLYHIEKTKEMQIRQLCKRLFITVKTVQRTDYSQSLGYLAGIEGFARKNAVYLGRELPAEMLVFSGMTSEQIDLFLAEYRKMGISPIACKAVITPVNIFWDAGNLAEELLKEHHQLHKDPGI</sequence>
<comment type="caution">
    <text evidence="1">The sequence shown here is derived from an EMBL/GenBank/DDBJ whole genome shotgun (WGS) entry which is preliminary data.</text>
</comment>
<dbReference type="EMBL" id="JAOQKJ010000008">
    <property type="protein sequence ID" value="MCU6745021.1"/>
    <property type="molecule type" value="Genomic_DNA"/>
</dbReference>
<dbReference type="InterPro" id="IPR016621">
    <property type="entry name" value="UCP014543"/>
</dbReference>